<dbReference type="EMBL" id="LGTC01000001">
    <property type="protein sequence ID" value="KNY27507.1"/>
    <property type="molecule type" value="Genomic_DNA"/>
</dbReference>
<evidence type="ECO:0000313" key="3">
    <source>
        <dbReference type="EMBL" id="KNY27507.1"/>
    </source>
</evidence>
<evidence type="ECO:0000313" key="4">
    <source>
        <dbReference type="Proteomes" id="UP000036923"/>
    </source>
</evidence>
<dbReference type="Pfam" id="PF06013">
    <property type="entry name" value="WXG100"/>
    <property type="match status" value="1"/>
</dbReference>
<sequence>MGDMLKVSQQEIQQLASKLKAKSGDANIFLGEIQKVVDETHSVWLGASSDKFHQEFTGLRNELQKKLDEYLESLATALKNVAEALRKADEDISRNIKLETK</sequence>
<accession>A0A0L6JQ59</accession>
<organism evidence="3 4">
    <name type="scientific">Pseudobacteroides cellulosolvens ATCC 35603 = DSM 2933</name>
    <dbReference type="NCBI Taxonomy" id="398512"/>
    <lineage>
        <taxon>Bacteria</taxon>
        <taxon>Bacillati</taxon>
        <taxon>Bacillota</taxon>
        <taxon>Clostridia</taxon>
        <taxon>Eubacteriales</taxon>
        <taxon>Oscillospiraceae</taxon>
        <taxon>Pseudobacteroides</taxon>
    </lineage>
</organism>
<keyword evidence="4" id="KW-1185">Reference proteome</keyword>
<dbReference type="InterPro" id="IPR036689">
    <property type="entry name" value="ESAT-6-like_sf"/>
</dbReference>
<reference evidence="4" key="1">
    <citation type="submission" date="2015-07" db="EMBL/GenBank/DDBJ databases">
        <title>Near-Complete Genome Sequence of the Cellulolytic Bacterium Bacteroides (Pseudobacteroides) cellulosolvens ATCC 35603.</title>
        <authorList>
            <person name="Dassa B."/>
            <person name="Utturkar S.M."/>
            <person name="Klingeman D.M."/>
            <person name="Hurt R.A."/>
            <person name="Keller M."/>
            <person name="Xu J."/>
            <person name="Reddy Y.H.K."/>
            <person name="Borovok I."/>
            <person name="Grinberg I.R."/>
            <person name="Lamed R."/>
            <person name="Zhivin O."/>
            <person name="Bayer E.A."/>
            <person name="Brown S.D."/>
        </authorList>
    </citation>
    <scope>NUCLEOTIDE SEQUENCE [LARGE SCALE GENOMIC DNA]</scope>
    <source>
        <strain evidence="4">DSM 2933</strain>
    </source>
</reference>
<comment type="caution">
    <text evidence="3">The sequence shown here is derived from an EMBL/GenBank/DDBJ whole genome shotgun (WGS) entry which is preliminary data.</text>
</comment>
<dbReference type="SUPFAM" id="SSF140453">
    <property type="entry name" value="EsxAB dimer-like"/>
    <property type="match status" value="1"/>
</dbReference>
<gene>
    <name evidence="3" type="ORF">Bccel_2778</name>
</gene>
<dbReference type="Gene3D" id="1.10.287.850">
    <property type="entry name" value="HP0062-like domain"/>
    <property type="match status" value="1"/>
</dbReference>
<evidence type="ECO:0000256" key="2">
    <source>
        <dbReference type="SAM" id="Coils"/>
    </source>
</evidence>
<dbReference type="Proteomes" id="UP000036923">
    <property type="component" value="Unassembled WGS sequence"/>
</dbReference>
<dbReference type="eggNOG" id="COG4842">
    <property type="taxonomic scope" value="Bacteria"/>
</dbReference>
<feature type="coiled-coil region" evidence="2">
    <location>
        <begin position="60"/>
        <end position="91"/>
    </location>
</feature>
<dbReference type="NCBIfam" id="TIGR03930">
    <property type="entry name" value="WXG100_ESAT6"/>
    <property type="match status" value="1"/>
</dbReference>
<keyword evidence="2" id="KW-0175">Coiled coil</keyword>
<dbReference type="AlphaFoldDB" id="A0A0L6JQ59"/>
<protein>
    <recommendedName>
        <fullName evidence="1">ESAT-6-like protein</fullName>
    </recommendedName>
</protein>
<proteinExistence type="inferred from homology"/>
<dbReference type="RefSeq" id="WP_036944556.1">
    <property type="nucleotide sequence ID" value="NZ_JQKC01000032.1"/>
</dbReference>
<dbReference type="OrthoDB" id="4978934at2"/>
<dbReference type="InterPro" id="IPR010310">
    <property type="entry name" value="T7SS_ESAT-6-like"/>
</dbReference>
<evidence type="ECO:0000256" key="1">
    <source>
        <dbReference type="RuleBase" id="RU362001"/>
    </source>
</evidence>
<comment type="similarity">
    <text evidence="1">Belongs to the WXG100 family.</text>
</comment>
<name>A0A0L6JQ59_9FIRM</name>
<dbReference type="STRING" id="398512.Bccel_2778"/>